<evidence type="ECO:0000256" key="1">
    <source>
        <dbReference type="SAM" id="Phobius"/>
    </source>
</evidence>
<keyword evidence="1" id="KW-0812">Transmembrane</keyword>
<keyword evidence="1" id="KW-1133">Transmembrane helix</keyword>
<accession>A0A6B0TXC3</accession>
<keyword evidence="1" id="KW-0472">Membrane</keyword>
<protein>
    <submittedName>
        <fullName evidence="2">Putative secreted protein</fullName>
    </submittedName>
</protein>
<proteinExistence type="predicted"/>
<reference evidence="2" key="1">
    <citation type="submission" date="2019-12" db="EMBL/GenBank/DDBJ databases">
        <title>An insight into the sialome of adult female Ixodes ricinus ticks feeding for 6 days.</title>
        <authorList>
            <person name="Perner J."/>
            <person name="Ribeiro J.M.C."/>
        </authorList>
    </citation>
    <scope>NUCLEOTIDE SEQUENCE</scope>
    <source>
        <strain evidence="2">Semi-engorged</strain>
        <tissue evidence="2">Salivary glands</tissue>
    </source>
</reference>
<feature type="transmembrane region" description="Helical" evidence="1">
    <location>
        <begin position="6"/>
        <end position="23"/>
    </location>
</feature>
<sequence length="78" mass="8578">MGAAWIFTMSSLACSFGSGISILRSRRPGRSRAGSRVSGRLVAMMIFTWPKESKPSIWFSSFRGGLRFPLPTHTLSVV</sequence>
<organism evidence="2">
    <name type="scientific">Ixodes ricinus</name>
    <name type="common">Common tick</name>
    <name type="synonym">Acarus ricinus</name>
    <dbReference type="NCBI Taxonomy" id="34613"/>
    <lineage>
        <taxon>Eukaryota</taxon>
        <taxon>Metazoa</taxon>
        <taxon>Ecdysozoa</taxon>
        <taxon>Arthropoda</taxon>
        <taxon>Chelicerata</taxon>
        <taxon>Arachnida</taxon>
        <taxon>Acari</taxon>
        <taxon>Parasitiformes</taxon>
        <taxon>Ixodida</taxon>
        <taxon>Ixodoidea</taxon>
        <taxon>Ixodidae</taxon>
        <taxon>Ixodinae</taxon>
        <taxon>Ixodes</taxon>
    </lineage>
</organism>
<name>A0A6B0TXC3_IXORI</name>
<dbReference type="AlphaFoldDB" id="A0A6B0TXC3"/>
<dbReference type="EMBL" id="GIFC01001845">
    <property type="protein sequence ID" value="MXU83928.1"/>
    <property type="molecule type" value="Transcribed_RNA"/>
</dbReference>
<evidence type="ECO:0000313" key="2">
    <source>
        <dbReference type="EMBL" id="MXU83928.1"/>
    </source>
</evidence>